<evidence type="ECO:0000313" key="2">
    <source>
        <dbReference type="EMBL" id="KAL0122183.1"/>
    </source>
</evidence>
<dbReference type="EMBL" id="JADYXP020000006">
    <property type="protein sequence ID" value="KAL0122183.1"/>
    <property type="molecule type" value="Genomic_DNA"/>
</dbReference>
<evidence type="ECO:0000313" key="3">
    <source>
        <dbReference type="Proteomes" id="UP001430953"/>
    </source>
</evidence>
<accession>A0AAW2G3F3</accession>
<keyword evidence="3" id="KW-1185">Reference proteome</keyword>
<comment type="caution">
    <text evidence="2">The sequence shown here is derived from an EMBL/GenBank/DDBJ whole genome shotgun (WGS) entry which is preliminary data.</text>
</comment>
<evidence type="ECO:0000256" key="1">
    <source>
        <dbReference type="SAM" id="Phobius"/>
    </source>
</evidence>
<sequence length="109" mass="12964">MRCVPFASPPDDLNFPLLHAYVRRRCVREEKGRRPREIQFNLSRRSLTPAVSPLSYRLACGLEHAKVGTIILFFFFFFLIRHAKRQRRSSKTRINFGLIFRDLVKIERD</sequence>
<proteinExistence type="predicted"/>
<gene>
    <name evidence="2" type="ORF">PUN28_007141</name>
</gene>
<keyword evidence="1" id="KW-0812">Transmembrane</keyword>
<keyword evidence="1" id="KW-0472">Membrane</keyword>
<reference evidence="2 3" key="1">
    <citation type="submission" date="2023-03" db="EMBL/GenBank/DDBJ databases">
        <title>High recombination rates correlate with genetic variation in Cardiocondyla obscurior ants.</title>
        <authorList>
            <person name="Errbii M."/>
        </authorList>
    </citation>
    <scope>NUCLEOTIDE SEQUENCE [LARGE SCALE GENOMIC DNA]</scope>
    <source>
        <strain evidence="2">Alpha-2009</strain>
        <tissue evidence="2">Whole body</tissue>
    </source>
</reference>
<protein>
    <submittedName>
        <fullName evidence="2">Uncharacterized protein</fullName>
    </submittedName>
</protein>
<organism evidence="2 3">
    <name type="scientific">Cardiocondyla obscurior</name>
    <dbReference type="NCBI Taxonomy" id="286306"/>
    <lineage>
        <taxon>Eukaryota</taxon>
        <taxon>Metazoa</taxon>
        <taxon>Ecdysozoa</taxon>
        <taxon>Arthropoda</taxon>
        <taxon>Hexapoda</taxon>
        <taxon>Insecta</taxon>
        <taxon>Pterygota</taxon>
        <taxon>Neoptera</taxon>
        <taxon>Endopterygota</taxon>
        <taxon>Hymenoptera</taxon>
        <taxon>Apocrita</taxon>
        <taxon>Aculeata</taxon>
        <taxon>Formicoidea</taxon>
        <taxon>Formicidae</taxon>
        <taxon>Myrmicinae</taxon>
        <taxon>Cardiocondyla</taxon>
    </lineage>
</organism>
<dbReference type="Proteomes" id="UP001430953">
    <property type="component" value="Unassembled WGS sequence"/>
</dbReference>
<name>A0AAW2G3F3_9HYME</name>
<feature type="transmembrane region" description="Helical" evidence="1">
    <location>
        <begin position="64"/>
        <end position="83"/>
    </location>
</feature>
<dbReference type="AlphaFoldDB" id="A0AAW2G3F3"/>
<keyword evidence="1" id="KW-1133">Transmembrane helix</keyword>